<accession>A0A318JRC4</accession>
<organism evidence="5 6">
    <name type="scientific">Nocardia tenerifensis</name>
    <dbReference type="NCBI Taxonomy" id="228006"/>
    <lineage>
        <taxon>Bacteria</taxon>
        <taxon>Bacillati</taxon>
        <taxon>Actinomycetota</taxon>
        <taxon>Actinomycetes</taxon>
        <taxon>Mycobacteriales</taxon>
        <taxon>Nocardiaceae</taxon>
        <taxon>Nocardia</taxon>
    </lineage>
</organism>
<dbReference type="GO" id="GO:0003677">
    <property type="term" value="F:DNA binding"/>
    <property type="evidence" value="ECO:0007669"/>
    <property type="project" value="UniProtKB-KW"/>
</dbReference>
<dbReference type="InterPro" id="IPR036388">
    <property type="entry name" value="WH-like_DNA-bd_sf"/>
</dbReference>
<dbReference type="Gene3D" id="1.10.10.10">
    <property type="entry name" value="Winged helix-like DNA-binding domain superfamily/Winged helix DNA-binding domain"/>
    <property type="match status" value="1"/>
</dbReference>
<evidence type="ECO:0000256" key="3">
    <source>
        <dbReference type="ARBA" id="ARBA00023163"/>
    </source>
</evidence>
<dbReference type="SUPFAM" id="SSF46785">
    <property type="entry name" value="Winged helix' DNA-binding domain"/>
    <property type="match status" value="1"/>
</dbReference>
<keyword evidence="6" id="KW-1185">Reference proteome</keyword>
<comment type="caution">
    <text evidence="5">The sequence shown here is derived from an EMBL/GenBank/DDBJ whole genome shotgun (WGS) entry which is preliminary data.</text>
</comment>
<dbReference type="Pfam" id="PF01638">
    <property type="entry name" value="HxlR"/>
    <property type="match status" value="1"/>
</dbReference>
<dbReference type="PANTHER" id="PTHR33204:SF37">
    <property type="entry name" value="HTH-TYPE TRANSCRIPTIONAL REGULATOR YODB"/>
    <property type="match status" value="1"/>
</dbReference>
<protein>
    <submittedName>
        <fullName evidence="5">HxlR family transcriptional regulator</fullName>
    </submittedName>
</protein>
<name>A0A318JRC4_9NOCA</name>
<dbReference type="AlphaFoldDB" id="A0A318JRC4"/>
<reference evidence="5 6" key="1">
    <citation type="submission" date="2018-05" db="EMBL/GenBank/DDBJ databases">
        <title>Genomic Encyclopedia of Type Strains, Phase IV (KMG-IV): sequencing the most valuable type-strain genomes for metagenomic binning, comparative biology and taxonomic classification.</title>
        <authorList>
            <person name="Goeker M."/>
        </authorList>
    </citation>
    <scope>NUCLEOTIDE SEQUENCE [LARGE SCALE GENOMIC DNA]</scope>
    <source>
        <strain evidence="5 6">DSM 44704</strain>
    </source>
</reference>
<dbReference type="Proteomes" id="UP000247569">
    <property type="component" value="Unassembled WGS sequence"/>
</dbReference>
<proteinExistence type="predicted"/>
<evidence type="ECO:0000313" key="6">
    <source>
        <dbReference type="Proteomes" id="UP000247569"/>
    </source>
</evidence>
<evidence type="ECO:0000256" key="1">
    <source>
        <dbReference type="ARBA" id="ARBA00023015"/>
    </source>
</evidence>
<sequence length="106" mass="11743">MAAFDLLGRRWAIVILWQLRAEPVGFRELRRALPDISSSVLSTRLQELTAAEVTETTPTGKYTLTPIGVELLYALAPLKAWSHNWARHLGVDTFTLGQPADKSGLV</sequence>
<evidence type="ECO:0000256" key="2">
    <source>
        <dbReference type="ARBA" id="ARBA00023125"/>
    </source>
</evidence>
<keyword evidence="2" id="KW-0238">DNA-binding</keyword>
<dbReference type="EMBL" id="QJKF01000034">
    <property type="protein sequence ID" value="PXX52230.1"/>
    <property type="molecule type" value="Genomic_DNA"/>
</dbReference>
<evidence type="ECO:0000259" key="4">
    <source>
        <dbReference type="PROSITE" id="PS51118"/>
    </source>
</evidence>
<gene>
    <name evidence="5" type="ORF">DFR70_1348</name>
</gene>
<dbReference type="InterPro" id="IPR036390">
    <property type="entry name" value="WH_DNA-bd_sf"/>
</dbReference>
<feature type="domain" description="HTH hxlR-type" evidence="4">
    <location>
        <begin position="1"/>
        <end position="90"/>
    </location>
</feature>
<evidence type="ECO:0000313" key="5">
    <source>
        <dbReference type="EMBL" id="PXX52230.1"/>
    </source>
</evidence>
<keyword evidence="3" id="KW-0804">Transcription</keyword>
<dbReference type="PROSITE" id="PS51118">
    <property type="entry name" value="HTH_HXLR"/>
    <property type="match status" value="1"/>
</dbReference>
<dbReference type="PANTHER" id="PTHR33204">
    <property type="entry name" value="TRANSCRIPTIONAL REGULATOR, MARR FAMILY"/>
    <property type="match status" value="1"/>
</dbReference>
<dbReference type="InterPro" id="IPR002577">
    <property type="entry name" value="HTH_HxlR"/>
</dbReference>
<keyword evidence="1" id="KW-0805">Transcription regulation</keyword>